<dbReference type="PROSITE" id="PS00107">
    <property type="entry name" value="PROTEIN_KINASE_ATP"/>
    <property type="match status" value="1"/>
</dbReference>
<evidence type="ECO:0000256" key="4">
    <source>
        <dbReference type="ARBA" id="ARBA00022741"/>
    </source>
</evidence>
<evidence type="ECO:0000256" key="6">
    <source>
        <dbReference type="ARBA" id="ARBA00022840"/>
    </source>
</evidence>
<evidence type="ECO:0000259" key="10">
    <source>
        <dbReference type="PROSITE" id="PS50011"/>
    </source>
</evidence>
<dbReference type="SUPFAM" id="SSF56436">
    <property type="entry name" value="C-type lectin-like"/>
    <property type="match status" value="1"/>
</dbReference>
<dbReference type="InterPro" id="IPR017441">
    <property type="entry name" value="Protein_kinase_ATP_BS"/>
</dbReference>
<protein>
    <recommendedName>
        <fullName evidence="2">non-specific serine/threonine protein kinase</fullName>
        <ecNumber evidence="2">2.7.11.1</ecNumber>
    </recommendedName>
</protein>
<dbReference type="CDD" id="cd14014">
    <property type="entry name" value="STKc_PknB_like"/>
    <property type="match status" value="1"/>
</dbReference>
<dbReference type="PROSITE" id="PS50011">
    <property type="entry name" value="PROTEIN_KINASE_DOM"/>
    <property type="match status" value="1"/>
</dbReference>
<dbReference type="Proteomes" id="UP000326354">
    <property type="component" value="Chromosome"/>
</dbReference>
<evidence type="ECO:0000256" key="8">
    <source>
        <dbReference type="SAM" id="MobiDB-lite"/>
    </source>
</evidence>
<dbReference type="SUPFAM" id="SSF56112">
    <property type="entry name" value="Protein kinase-like (PK-like)"/>
    <property type="match status" value="1"/>
</dbReference>
<comment type="similarity">
    <text evidence="1">Belongs to the protein kinase superfamily. NEK Ser/Thr protein kinase family. NIMA subfamily.</text>
</comment>
<dbReference type="InterPro" id="IPR005532">
    <property type="entry name" value="SUMF_dom"/>
</dbReference>
<keyword evidence="6 7" id="KW-0067">ATP-binding</keyword>
<keyword evidence="9" id="KW-0472">Membrane</keyword>
<dbReference type="GO" id="GO:0004674">
    <property type="term" value="F:protein serine/threonine kinase activity"/>
    <property type="evidence" value="ECO:0007669"/>
    <property type="project" value="UniProtKB-EC"/>
</dbReference>
<dbReference type="InterPro" id="IPR011009">
    <property type="entry name" value="Kinase-like_dom_sf"/>
</dbReference>
<organism evidence="11 12">
    <name type="scientific">Uabimicrobium amorphum</name>
    <dbReference type="NCBI Taxonomy" id="2596890"/>
    <lineage>
        <taxon>Bacteria</taxon>
        <taxon>Pseudomonadati</taxon>
        <taxon>Planctomycetota</taxon>
        <taxon>Candidatus Uabimicrobiia</taxon>
        <taxon>Candidatus Uabimicrobiales</taxon>
        <taxon>Candidatus Uabimicrobiaceae</taxon>
        <taxon>Candidatus Uabimicrobium</taxon>
    </lineage>
</organism>
<evidence type="ECO:0000256" key="1">
    <source>
        <dbReference type="ARBA" id="ARBA00010886"/>
    </source>
</evidence>
<feature type="binding site" evidence="7">
    <location>
        <position position="93"/>
    </location>
    <ligand>
        <name>ATP</name>
        <dbReference type="ChEBI" id="CHEBI:30616"/>
    </ligand>
</feature>
<dbReference type="InterPro" id="IPR000719">
    <property type="entry name" value="Prot_kinase_dom"/>
</dbReference>
<accession>A0A5S9F504</accession>
<dbReference type="AlphaFoldDB" id="A0A5S9F504"/>
<keyword evidence="9" id="KW-0812">Transmembrane</keyword>
<dbReference type="InterPro" id="IPR008271">
    <property type="entry name" value="Ser/Thr_kinase_AS"/>
</dbReference>
<feature type="domain" description="Protein kinase" evidence="10">
    <location>
        <begin position="58"/>
        <end position="339"/>
    </location>
</feature>
<evidence type="ECO:0000313" key="12">
    <source>
        <dbReference type="Proteomes" id="UP000326354"/>
    </source>
</evidence>
<dbReference type="EMBL" id="AP019860">
    <property type="protein sequence ID" value="BBM86102.1"/>
    <property type="molecule type" value="Genomic_DNA"/>
</dbReference>
<dbReference type="SMART" id="SM00220">
    <property type="entry name" value="S_TKc"/>
    <property type="match status" value="1"/>
</dbReference>
<dbReference type="InterPro" id="IPR016187">
    <property type="entry name" value="CTDL_fold"/>
</dbReference>
<keyword evidence="3" id="KW-0808">Transferase</keyword>
<dbReference type="Gene3D" id="3.90.1580.10">
    <property type="entry name" value="paralog of FGE (formylglycine-generating enzyme)"/>
    <property type="match status" value="1"/>
</dbReference>
<evidence type="ECO:0000256" key="3">
    <source>
        <dbReference type="ARBA" id="ARBA00022679"/>
    </source>
</evidence>
<name>A0A5S9F504_UABAM</name>
<dbReference type="Pfam" id="PF00069">
    <property type="entry name" value="Pkinase"/>
    <property type="match status" value="1"/>
</dbReference>
<keyword evidence="5" id="KW-0418">Kinase</keyword>
<dbReference type="KEGG" id="uam:UABAM_04488"/>
<dbReference type="InterPro" id="IPR042095">
    <property type="entry name" value="SUMF_sf"/>
</dbReference>
<dbReference type="PROSITE" id="PS00108">
    <property type="entry name" value="PROTEIN_KINASE_ST"/>
    <property type="match status" value="1"/>
</dbReference>
<feature type="region of interest" description="Disordered" evidence="8">
    <location>
        <begin position="344"/>
        <end position="385"/>
    </location>
</feature>
<dbReference type="PANTHER" id="PTHR43671">
    <property type="entry name" value="SERINE/THREONINE-PROTEIN KINASE NEK"/>
    <property type="match status" value="1"/>
</dbReference>
<evidence type="ECO:0000256" key="7">
    <source>
        <dbReference type="PROSITE-ProRule" id="PRU10141"/>
    </source>
</evidence>
<keyword evidence="12" id="KW-1185">Reference proteome</keyword>
<dbReference type="PANTHER" id="PTHR43671:SF13">
    <property type="entry name" value="SERINE_THREONINE-PROTEIN KINASE NEK2"/>
    <property type="match status" value="1"/>
</dbReference>
<keyword evidence="9" id="KW-1133">Transmembrane helix</keyword>
<evidence type="ECO:0000256" key="5">
    <source>
        <dbReference type="ARBA" id="ARBA00022777"/>
    </source>
</evidence>
<proteinExistence type="inferred from homology"/>
<feature type="transmembrane region" description="Helical" evidence="9">
    <location>
        <begin position="389"/>
        <end position="409"/>
    </location>
</feature>
<feature type="compositionally biased region" description="Polar residues" evidence="8">
    <location>
        <begin position="344"/>
        <end position="353"/>
    </location>
</feature>
<dbReference type="Pfam" id="PF03781">
    <property type="entry name" value="FGE-sulfatase"/>
    <property type="match status" value="1"/>
</dbReference>
<evidence type="ECO:0000256" key="2">
    <source>
        <dbReference type="ARBA" id="ARBA00012513"/>
    </source>
</evidence>
<dbReference type="GO" id="GO:0005524">
    <property type="term" value="F:ATP binding"/>
    <property type="evidence" value="ECO:0007669"/>
    <property type="project" value="UniProtKB-UniRule"/>
</dbReference>
<gene>
    <name evidence="11" type="ORF">UABAM_04488</name>
</gene>
<sequence length="793" mass="89405">MNDFTDFKKWQLQDGSVLDTRQIFAKILANEIDTSVMCRSEKDDWQPLKVRFSIIGRYGILKELGQGAFGKVYLAFDARQTKSGKTGRLVAIKRPTKNVLDQYARQAGKHGTEGQMFSRMAIGQAFSQEALLTARLALNPYVVKVLDHDVSVPYMVLEFCNGGSLAERMTKPYTTEDVYKWAYEIASALLAAHSLTPDNMIHRDLKPQNILLSDGVIKVSDFGTAKMTYESESLRSLEGGYTPKYAAPEALNGKAYPATDMWSFAVILYRLISGHFPFTGDSMVQLMKRISCDEAVSLFETRKLNVADGVCQLVDACLQKDPAQRPSSKKCADFFANYIGANKSTPGSQSATASERHVRRAKPKFPHKETSRPRRKRPASSPKKPSRNLALIALSIAMIVATIILYSWLTRTPPQSTDSKTALQKPVQQIEGFDFLEEKSYSAGGQTHVVHEYRHQKTNMIFVLLPGGVFTMGDNKHKPTRKVELGSFLMSKYEVTQEVYQRFMGHNFSNFKGTNKPVEKVTWHQAKEFCKKTQLSLPTEAQWEYACRAGTTTTYYWGKADANEYCWYDANSNQQTHKVGQKKPNAFGLFDMNGNVWEWCNDWLGDYPAKYEIDPTGSRNGSSRIYRGGGYRNGRGEEYYEVRGLEYITVAYRGANPPSNFYENLGFRVCKLVSPAQRFVMIAGGVIWDKKTNLQWYVSSGDRNFSGAKRFINDLPGGGWRLPTVEEFRTISKDSKSRPGKKEPFAIFNASARLPWIEKGGVPHFLDLGNFTVGRANAEANHQTFAVRNKPPR</sequence>
<evidence type="ECO:0000256" key="9">
    <source>
        <dbReference type="SAM" id="Phobius"/>
    </source>
</evidence>
<evidence type="ECO:0000313" key="11">
    <source>
        <dbReference type="EMBL" id="BBM86102.1"/>
    </source>
</evidence>
<dbReference type="InterPro" id="IPR050660">
    <property type="entry name" value="NEK_Ser/Thr_kinase"/>
</dbReference>
<dbReference type="EC" id="2.7.11.1" evidence="2"/>
<dbReference type="RefSeq" id="WP_173013489.1">
    <property type="nucleotide sequence ID" value="NZ_AP019860.1"/>
</dbReference>
<reference evidence="11 12" key="1">
    <citation type="submission" date="2019-08" db="EMBL/GenBank/DDBJ databases">
        <title>Complete genome sequence of Candidatus Uab amorphum.</title>
        <authorList>
            <person name="Shiratori T."/>
            <person name="Suzuki S."/>
            <person name="Kakizawa Y."/>
            <person name="Ishida K."/>
        </authorList>
    </citation>
    <scope>NUCLEOTIDE SEQUENCE [LARGE SCALE GENOMIC DNA]</scope>
    <source>
        <strain evidence="11 12">SRT547</strain>
    </source>
</reference>
<dbReference type="Gene3D" id="1.10.510.10">
    <property type="entry name" value="Transferase(Phosphotransferase) domain 1"/>
    <property type="match status" value="1"/>
</dbReference>
<keyword evidence="4 7" id="KW-0547">Nucleotide-binding</keyword>